<protein>
    <submittedName>
        <fullName evidence="1">Uncharacterized protein</fullName>
    </submittedName>
</protein>
<sequence>MLWWRGWPGGWKAQSLCISSTLHSFRRVGREWESKIEDLQEQTESNRRRSPAARKEADFGTELARVPEHHFYRELCLIERAGLASANLTGLLYVERIAVVVVEARVVRCGMGMRRGIREWMDTGYGGW</sequence>
<reference evidence="1 2" key="1">
    <citation type="journal article" date="2024" name="Commun. Biol.">
        <title>Comparative genomic analysis of thermophilic fungi reveals convergent evolutionary adaptations and gene losses.</title>
        <authorList>
            <person name="Steindorff A.S."/>
            <person name="Aguilar-Pontes M.V."/>
            <person name="Robinson A.J."/>
            <person name="Andreopoulos B."/>
            <person name="LaButti K."/>
            <person name="Kuo A."/>
            <person name="Mondo S."/>
            <person name="Riley R."/>
            <person name="Otillar R."/>
            <person name="Haridas S."/>
            <person name="Lipzen A."/>
            <person name="Grimwood J."/>
            <person name="Schmutz J."/>
            <person name="Clum A."/>
            <person name="Reid I.D."/>
            <person name="Moisan M.C."/>
            <person name="Butler G."/>
            <person name="Nguyen T.T.M."/>
            <person name="Dewar K."/>
            <person name="Conant G."/>
            <person name="Drula E."/>
            <person name="Henrissat B."/>
            <person name="Hansel C."/>
            <person name="Singer S."/>
            <person name="Hutchinson M.I."/>
            <person name="de Vries R.P."/>
            <person name="Natvig D.O."/>
            <person name="Powell A.J."/>
            <person name="Tsang A."/>
            <person name="Grigoriev I.V."/>
        </authorList>
    </citation>
    <scope>NUCLEOTIDE SEQUENCE [LARGE SCALE GENOMIC DNA]</scope>
    <source>
        <strain evidence="1 2">CBS 494.80</strain>
    </source>
</reference>
<name>A0ABR4CYJ2_9HELO</name>
<comment type="caution">
    <text evidence="1">The sequence shown here is derived from an EMBL/GenBank/DDBJ whole genome shotgun (WGS) entry which is preliminary data.</text>
</comment>
<organism evidence="1 2">
    <name type="scientific">Oculimacula yallundae</name>
    <dbReference type="NCBI Taxonomy" id="86028"/>
    <lineage>
        <taxon>Eukaryota</taxon>
        <taxon>Fungi</taxon>
        <taxon>Dikarya</taxon>
        <taxon>Ascomycota</taxon>
        <taxon>Pezizomycotina</taxon>
        <taxon>Leotiomycetes</taxon>
        <taxon>Helotiales</taxon>
        <taxon>Ploettnerulaceae</taxon>
        <taxon>Oculimacula</taxon>
    </lineage>
</organism>
<dbReference type="EMBL" id="JAZHXI010000002">
    <property type="protein sequence ID" value="KAL2074952.1"/>
    <property type="molecule type" value="Genomic_DNA"/>
</dbReference>
<gene>
    <name evidence="1" type="ORF">VTL71DRAFT_8732</name>
</gene>
<evidence type="ECO:0000313" key="2">
    <source>
        <dbReference type="Proteomes" id="UP001595075"/>
    </source>
</evidence>
<proteinExistence type="predicted"/>
<keyword evidence="2" id="KW-1185">Reference proteome</keyword>
<accession>A0ABR4CYJ2</accession>
<dbReference type="Proteomes" id="UP001595075">
    <property type="component" value="Unassembled WGS sequence"/>
</dbReference>
<evidence type="ECO:0000313" key="1">
    <source>
        <dbReference type="EMBL" id="KAL2074952.1"/>
    </source>
</evidence>